<dbReference type="EMBL" id="CP110425">
    <property type="protein sequence ID" value="WAQ84600.1"/>
    <property type="molecule type" value="Genomic_DNA"/>
</dbReference>
<evidence type="ECO:0000313" key="3">
    <source>
        <dbReference type="Proteomes" id="UP001164743"/>
    </source>
</evidence>
<sequence>MNPATPRRVWSVTEIAWLLAQARQAAALGLESMLEAGKSKPEAEADEIVESPIRDSATEVQRSTGNQLSHAVVELTSTVRFYHLALIISILPSYK</sequence>
<feature type="chain" id="PRO_5046133308" evidence="1">
    <location>
        <begin position="28"/>
        <end position="95"/>
    </location>
</feature>
<feature type="signal peptide" evidence="1">
    <location>
        <begin position="1"/>
        <end position="27"/>
    </location>
</feature>
<keyword evidence="3" id="KW-1185">Reference proteome</keyword>
<gene>
    <name evidence="2" type="ORF">PtA15_5A173</name>
</gene>
<name>A0ABY7CIM1_9BASI</name>
<organism evidence="2 3">
    <name type="scientific">Puccinia triticina</name>
    <dbReference type="NCBI Taxonomy" id="208348"/>
    <lineage>
        <taxon>Eukaryota</taxon>
        <taxon>Fungi</taxon>
        <taxon>Dikarya</taxon>
        <taxon>Basidiomycota</taxon>
        <taxon>Pucciniomycotina</taxon>
        <taxon>Pucciniomycetes</taxon>
        <taxon>Pucciniales</taxon>
        <taxon>Pucciniaceae</taxon>
        <taxon>Puccinia</taxon>
    </lineage>
</organism>
<dbReference type="Proteomes" id="UP001164743">
    <property type="component" value="Chromosome 5A"/>
</dbReference>
<dbReference type="RefSeq" id="XP_053020155.1">
    <property type="nucleotide sequence ID" value="XM_053168905.1"/>
</dbReference>
<reference evidence="2" key="1">
    <citation type="submission" date="2022-10" db="EMBL/GenBank/DDBJ databases">
        <title>Puccinia triticina Genome sequencing and assembly.</title>
        <authorList>
            <person name="Li C."/>
        </authorList>
    </citation>
    <scope>NUCLEOTIDE SEQUENCE</scope>
    <source>
        <strain evidence="2">Pt15</strain>
    </source>
</reference>
<accession>A0ABY7CIM1</accession>
<proteinExistence type="predicted"/>
<dbReference type="GeneID" id="77809800"/>
<keyword evidence="1" id="KW-0732">Signal</keyword>
<evidence type="ECO:0000313" key="2">
    <source>
        <dbReference type="EMBL" id="WAQ84600.1"/>
    </source>
</evidence>
<evidence type="ECO:0000256" key="1">
    <source>
        <dbReference type="SAM" id="SignalP"/>
    </source>
</evidence>
<protein>
    <submittedName>
        <fullName evidence="2">Uncharacterized protein</fullName>
    </submittedName>
</protein>